<dbReference type="GO" id="GO:0009986">
    <property type="term" value="C:cell surface"/>
    <property type="evidence" value="ECO:0007669"/>
    <property type="project" value="InterPro"/>
</dbReference>
<reference evidence="6" key="1">
    <citation type="submission" date="2023-06" db="EMBL/GenBank/DDBJ databases">
        <authorList>
            <person name="Delattre M."/>
        </authorList>
    </citation>
    <scope>NUCLEOTIDE SEQUENCE</scope>
    <source>
        <strain evidence="6">AF72</strain>
    </source>
</reference>
<feature type="chain" id="PRO_5041253418" evidence="5">
    <location>
        <begin position="20"/>
        <end position="156"/>
    </location>
</feature>
<organism evidence="6 7">
    <name type="scientific">Mesorhabditis spiculigera</name>
    <dbReference type="NCBI Taxonomy" id="96644"/>
    <lineage>
        <taxon>Eukaryota</taxon>
        <taxon>Metazoa</taxon>
        <taxon>Ecdysozoa</taxon>
        <taxon>Nematoda</taxon>
        <taxon>Chromadorea</taxon>
        <taxon>Rhabditida</taxon>
        <taxon>Rhabditina</taxon>
        <taxon>Rhabditomorpha</taxon>
        <taxon>Rhabditoidea</taxon>
        <taxon>Rhabditidae</taxon>
        <taxon>Mesorhabditinae</taxon>
        <taxon>Mesorhabditis</taxon>
    </lineage>
</organism>
<keyword evidence="7" id="KW-1185">Reference proteome</keyword>
<dbReference type="Pfam" id="PF01060">
    <property type="entry name" value="TTR-52"/>
    <property type="match status" value="1"/>
</dbReference>
<comment type="subcellular location">
    <subcellularLocation>
        <location evidence="1">Secreted</location>
    </subcellularLocation>
</comment>
<feature type="non-terminal residue" evidence="6">
    <location>
        <position position="156"/>
    </location>
</feature>
<dbReference type="GO" id="GO:0005576">
    <property type="term" value="C:extracellular region"/>
    <property type="evidence" value="ECO:0007669"/>
    <property type="project" value="UniProtKB-SubCell"/>
</dbReference>
<proteinExistence type="inferred from homology"/>
<accession>A0AA36D5B8</accession>
<keyword evidence="3" id="KW-0964">Secreted</keyword>
<gene>
    <name evidence="6" type="ORF">MSPICULIGERA_LOCUS18588</name>
</gene>
<evidence type="ECO:0000313" key="6">
    <source>
        <dbReference type="EMBL" id="CAJ0580390.1"/>
    </source>
</evidence>
<comment type="similarity">
    <text evidence="2">Belongs to the nematode transthyretin-like family.</text>
</comment>
<protein>
    <submittedName>
        <fullName evidence="6">Uncharacterized protein</fullName>
    </submittedName>
</protein>
<comment type="caution">
    <text evidence="6">The sequence shown here is derived from an EMBL/GenBank/DDBJ whole genome shotgun (WGS) entry which is preliminary data.</text>
</comment>
<evidence type="ECO:0000256" key="5">
    <source>
        <dbReference type="SAM" id="SignalP"/>
    </source>
</evidence>
<sequence length="156" mass="17726">MLKNLVLSLTFCLFAPAFGIRGCVELKGQLSCAKDPKQHHHVEVVLWDSDTFLGIDELSADEVMGLTYTNEKGEFVIYGCASDPDFMGHNRPDPYLTIRHFCNTGRGETLTVFPDYVSGKEFQRVIHLESNEVRISGRFARALRHRNQKHVELNQS</sequence>
<evidence type="ECO:0000256" key="4">
    <source>
        <dbReference type="ARBA" id="ARBA00022729"/>
    </source>
</evidence>
<evidence type="ECO:0000256" key="2">
    <source>
        <dbReference type="ARBA" id="ARBA00010112"/>
    </source>
</evidence>
<dbReference type="Gene3D" id="2.60.40.3330">
    <property type="match status" value="1"/>
</dbReference>
<evidence type="ECO:0000313" key="7">
    <source>
        <dbReference type="Proteomes" id="UP001177023"/>
    </source>
</evidence>
<keyword evidence="4 5" id="KW-0732">Signal</keyword>
<evidence type="ECO:0000256" key="3">
    <source>
        <dbReference type="ARBA" id="ARBA00022525"/>
    </source>
</evidence>
<dbReference type="PANTHER" id="PTHR21700:SF46">
    <property type="entry name" value="TRANSTHYRETIN-LIKE PROTEIN 52"/>
    <property type="match status" value="1"/>
</dbReference>
<dbReference type="EMBL" id="CATQJA010002659">
    <property type="protein sequence ID" value="CAJ0580390.1"/>
    <property type="molecule type" value="Genomic_DNA"/>
</dbReference>
<name>A0AA36D5B8_9BILA</name>
<evidence type="ECO:0000256" key="1">
    <source>
        <dbReference type="ARBA" id="ARBA00004613"/>
    </source>
</evidence>
<dbReference type="InterPro" id="IPR038479">
    <property type="entry name" value="Transthyretin-like_sf"/>
</dbReference>
<feature type="signal peptide" evidence="5">
    <location>
        <begin position="1"/>
        <end position="19"/>
    </location>
</feature>
<dbReference type="PANTHER" id="PTHR21700">
    <property type="entry name" value="TRANSTHYRETIN-LIKE FAMILY PROTEIN-RELATED"/>
    <property type="match status" value="1"/>
</dbReference>
<dbReference type="AlphaFoldDB" id="A0AA36D5B8"/>
<dbReference type="InterPro" id="IPR001534">
    <property type="entry name" value="Transthyretin-like"/>
</dbReference>
<dbReference type="Proteomes" id="UP001177023">
    <property type="component" value="Unassembled WGS sequence"/>
</dbReference>